<keyword evidence="3" id="KW-0498">Mitosis</keyword>
<evidence type="ECO:0000256" key="5">
    <source>
        <dbReference type="ARBA" id="ARBA00023306"/>
    </source>
</evidence>
<dbReference type="Proteomes" id="UP000887566">
    <property type="component" value="Unplaced"/>
</dbReference>
<proteinExistence type="inferred from homology"/>
<evidence type="ECO:0000256" key="4">
    <source>
        <dbReference type="ARBA" id="ARBA00022786"/>
    </source>
</evidence>
<dbReference type="AlphaFoldDB" id="A0A914VH92"/>
<dbReference type="InterPro" id="IPR008401">
    <property type="entry name" value="Apc13"/>
</dbReference>
<reference evidence="8" key="1">
    <citation type="submission" date="2022-11" db="UniProtKB">
        <authorList>
            <consortium name="WormBaseParasite"/>
        </authorList>
    </citation>
    <scope>IDENTIFICATION</scope>
</reference>
<evidence type="ECO:0000256" key="3">
    <source>
        <dbReference type="ARBA" id="ARBA00022776"/>
    </source>
</evidence>
<keyword evidence="2" id="KW-0132">Cell division</keyword>
<organism evidence="7 8">
    <name type="scientific">Plectus sambesii</name>
    <dbReference type="NCBI Taxonomy" id="2011161"/>
    <lineage>
        <taxon>Eukaryota</taxon>
        <taxon>Metazoa</taxon>
        <taxon>Ecdysozoa</taxon>
        <taxon>Nematoda</taxon>
        <taxon>Chromadorea</taxon>
        <taxon>Plectida</taxon>
        <taxon>Plectina</taxon>
        <taxon>Plectoidea</taxon>
        <taxon>Plectidae</taxon>
        <taxon>Plectus</taxon>
    </lineage>
</organism>
<protein>
    <submittedName>
        <fullName evidence="8">Anaphase-promoting complex subunit 13</fullName>
    </submittedName>
</protein>
<keyword evidence="4" id="KW-0833">Ubl conjugation pathway</keyword>
<dbReference type="GO" id="GO:0005680">
    <property type="term" value="C:anaphase-promoting complex"/>
    <property type="evidence" value="ECO:0007669"/>
    <property type="project" value="InterPro"/>
</dbReference>
<evidence type="ECO:0000313" key="7">
    <source>
        <dbReference type="Proteomes" id="UP000887566"/>
    </source>
</evidence>
<evidence type="ECO:0000256" key="6">
    <source>
        <dbReference type="SAM" id="MobiDB-lite"/>
    </source>
</evidence>
<sequence length="80" mass="8979">MSNPSLLARPGRMVVIADNLWKSDVLPHDDVDVPRDQLPDPDTDSLPTTGRPQEALVDIERRWPDLGLGRIRLDSKPLTK</sequence>
<name>A0A914VH92_9BILA</name>
<accession>A0A914VH92</accession>
<evidence type="ECO:0000313" key="8">
    <source>
        <dbReference type="WBParaSite" id="PSAMB.scaffold1968size26359.g15733.t1"/>
    </source>
</evidence>
<keyword evidence="7" id="KW-1185">Reference proteome</keyword>
<keyword evidence="5" id="KW-0131">Cell cycle</keyword>
<dbReference type="Pfam" id="PF05839">
    <property type="entry name" value="Apc13p"/>
    <property type="match status" value="1"/>
</dbReference>
<evidence type="ECO:0000256" key="1">
    <source>
        <dbReference type="ARBA" id="ARBA00006940"/>
    </source>
</evidence>
<evidence type="ECO:0000256" key="2">
    <source>
        <dbReference type="ARBA" id="ARBA00022618"/>
    </source>
</evidence>
<dbReference type="GO" id="GO:0051301">
    <property type="term" value="P:cell division"/>
    <property type="evidence" value="ECO:0007669"/>
    <property type="project" value="UniProtKB-KW"/>
</dbReference>
<dbReference type="WBParaSite" id="PSAMB.scaffold1968size26359.g15733.t1">
    <property type="protein sequence ID" value="PSAMB.scaffold1968size26359.g15733.t1"/>
    <property type="gene ID" value="PSAMB.scaffold1968size26359.g15733"/>
</dbReference>
<feature type="region of interest" description="Disordered" evidence="6">
    <location>
        <begin position="31"/>
        <end position="53"/>
    </location>
</feature>
<comment type="similarity">
    <text evidence="1">Belongs to the APC13 family.</text>
</comment>